<evidence type="ECO:0000313" key="1">
    <source>
        <dbReference type="EMBL" id="MPM07676.1"/>
    </source>
</evidence>
<dbReference type="AlphaFoldDB" id="A0A644WUT6"/>
<sequence>MIHRPFDAEGTARVPKAPERGGIRMIGIDAQGVAPDVVDPVRAGTVHNERGGQFRADVGIGARINEIG</sequence>
<gene>
    <name evidence="1" type="ORF">SDC9_53983</name>
</gene>
<protein>
    <submittedName>
        <fullName evidence="1">Uncharacterized protein</fullName>
    </submittedName>
</protein>
<proteinExistence type="predicted"/>
<name>A0A644WUT6_9ZZZZ</name>
<dbReference type="EMBL" id="VSSQ01001363">
    <property type="protein sequence ID" value="MPM07676.1"/>
    <property type="molecule type" value="Genomic_DNA"/>
</dbReference>
<comment type="caution">
    <text evidence="1">The sequence shown here is derived from an EMBL/GenBank/DDBJ whole genome shotgun (WGS) entry which is preliminary data.</text>
</comment>
<organism evidence="1">
    <name type="scientific">bioreactor metagenome</name>
    <dbReference type="NCBI Taxonomy" id="1076179"/>
    <lineage>
        <taxon>unclassified sequences</taxon>
        <taxon>metagenomes</taxon>
        <taxon>ecological metagenomes</taxon>
    </lineage>
</organism>
<accession>A0A644WUT6</accession>
<reference evidence="1" key="1">
    <citation type="submission" date="2019-08" db="EMBL/GenBank/DDBJ databases">
        <authorList>
            <person name="Kucharzyk K."/>
            <person name="Murdoch R.W."/>
            <person name="Higgins S."/>
            <person name="Loffler F."/>
        </authorList>
    </citation>
    <scope>NUCLEOTIDE SEQUENCE</scope>
</reference>